<reference evidence="2" key="2">
    <citation type="submission" date="2014-09" db="EMBL/GenBank/DDBJ databases">
        <authorList>
            <consortium name="NBRP consortium"/>
            <person name="Sawabe T."/>
            <person name="Meirelles P."/>
            <person name="Nakanishi M."/>
            <person name="Sayaka M."/>
            <person name="Hattori M."/>
            <person name="Ohkuma M."/>
        </authorList>
    </citation>
    <scope>NUCLEOTIDE SEQUENCE [LARGE SCALE GENOMIC DNA]</scope>
    <source>
        <strain evidence="2">JCM 19239</strain>
    </source>
</reference>
<evidence type="ECO:0000313" key="2">
    <source>
        <dbReference type="Proteomes" id="UP000029223"/>
    </source>
</evidence>
<keyword evidence="2" id="KW-1185">Reference proteome</keyword>
<reference evidence="2" key="1">
    <citation type="submission" date="2014-09" db="EMBL/GenBank/DDBJ databases">
        <title>Vibrio variabilis JCM 19239. (C206) whole genome shotgun sequence.</title>
        <authorList>
            <person name="Sawabe T."/>
            <person name="Meirelles P."/>
            <person name="Nakanishi M."/>
            <person name="Sayaka M."/>
            <person name="Hattori M."/>
            <person name="Ohkuma M."/>
        </authorList>
    </citation>
    <scope>NUCLEOTIDE SEQUENCE [LARGE SCALE GENOMIC DNA]</scope>
    <source>
        <strain evidence="2">JCM 19239</strain>
    </source>
</reference>
<evidence type="ECO:0000313" key="1">
    <source>
        <dbReference type="EMBL" id="GAL31220.1"/>
    </source>
</evidence>
<protein>
    <submittedName>
        <fullName evidence="1">Uncharacterized protein</fullName>
    </submittedName>
</protein>
<accession>A0ABQ0JS54</accession>
<name>A0ABQ0JS54_9VIBR</name>
<dbReference type="EMBL" id="BBMS01000140">
    <property type="protein sequence ID" value="GAL31220.1"/>
    <property type="molecule type" value="Genomic_DNA"/>
</dbReference>
<gene>
    <name evidence="1" type="ORF">JCM19239_6605</name>
</gene>
<comment type="caution">
    <text evidence="1">The sequence shown here is derived from an EMBL/GenBank/DDBJ whole genome shotgun (WGS) entry which is preliminary data.</text>
</comment>
<organism evidence="1 2">
    <name type="scientific">Vibrio variabilis</name>
    <dbReference type="NCBI Taxonomy" id="990271"/>
    <lineage>
        <taxon>Bacteria</taxon>
        <taxon>Pseudomonadati</taxon>
        <taxon>Pseudomonadota</taxon>
        <taxon>Gammaproteobacteria</taxon>
        <taxon>Vibrionales</taxon>
        <taxon>Vibrionaceae</taxon>
        <taxon>Vibrio</taxon>
    </lineage>
</organism>
<sequence>MVGAAFSLVFARISRNVHYEELKYLIEREDTGFKKIYSSTKDEEFRSDLIEKIPKAKEIKNVWSWFEYALGT</sequence>
<proteinExistence type="predicted"/>
<dbReference type="Proteomes" id="UP000029223">
    <property type="component" value="Unassembled WGS sequence"/>
</dbReference>